<evidence type="ECO:0000259" key="1">
    <source>
        <dbReference type="Pfam" id="PF00144"/>
    </source>
</evidence>
<dbReference type="Pfam" id="PF00144">
    <property type="entry name" value="Beta-lactamase"/>
    <property type="match status" value="1"/>
</dbReference>
<dbReference type="SUPFAM" id="SSF56601">
    <property type="entry name" value="beta-lactamase/transpeptidase-like"/>
    <property type="match status" value="1"/>
</dbReference>
<organism evidence="2 3">
    <name type="scientific">Amycolatopsis jiangsuensis</name>
    <dbReference type="NCBI Taxonomy" id="1181879"/>
    <lineage>
        <taxon>Bacteria</taxon>
        <taxon>Bacillati</taxon>
        <taxon>Actinomycetota</taxon>
        <taxon>Actinomycetes</taxon>
        <taxon>Pseudonocardiales</taxon>
        <taxon>Pseudonocardiaceae</taxon>
        <taxon>Amycolatopsis</taxon>
    </lineage>
</organism>
<proteinExistence type="predicted"/>
<dbReference type="Proteomes" id="UP000581769">
    <property type="component" value="Unassembled WGS sequence"/>
</dbReference>
<dbReference type="InterPro" id="IPR001466">
    <property type="entry name" value="Beta-lactam-related"/>
</dbReference>
<keyword evidence="3" id="KW-1185">Reference proteome</keyword>
<feature type="domain" description="Beta-lactamase-related" evidence="1">
    <location>
        <begin position="157"/>
        <end position="256"/>
    </location>
</feature>
<dbReference type="PANTHER" id="PTHR43283">
    <property type="entry name" value="BETA-LACTAMASE-RELATED"/>
    <property type="match status" value="1"/>
</dbReference>
<name>A0A840IS80_9PSEU</name>
<protein>
    <recommendedName>
        <fullName evidence="1">Beta-lactamase-related domain-containing protein</fullName>
    </recommendedName>
</protein>
<dbReference type="RefSeq" id="WP_184780323.1">
    <property type="nucleotide sequence ID" value="NZ_JACHMG010000001.1"/>
</dbReference>
<dbReference type="Gene3D" id="3.40.710.10">
    <property type="entry name" value="DD-peptidase/beta-lactamase superfamily"/>
    <property type="match status" value="1"/>
</dbReference>
<dbReference type="InterPro" id="IPR050789">
    <property type="entry name" value="Diverse_Enzym_Activities"/>
</dbReference>
<reference evidence="2 3" key="1">
    <citation type="submission" date="2020-08" db="EMBL/GenBank/DDBJ databases">
        <title>Sequencing the genomes of 1000 actinobacteria strains.</title>
        <authorList>
            <person name="Klenk H.-P."/>
        </authorList>
    </citation>
    <scope>NUCLEOTIDE SEQUENCE [LARGE SCALE GENOMIC DNA]</scope>
    <source>
        <strain evidence="2 3">DSM 45859</strain>
    </source>
</reference>
<dbReference type="InterPro" id="IPR012338">
    <property type="entry name" value="Beta-lactam/transpept-like"/>
</dbReference>
<dbReference type="AlphaFoldDB" id="A0A840IS80"/>
<sequence>MDRPDSETPTLVEPALPADDAEARWLGFHALRLAMGVLGQGRTPEAVLAEDLAEPAFASLLPGDGSVDPTAPLDWDRVAVSCGAQSVTLRSESGLERTVVRNGRYGLQAGTANAAGSSVAAKSRVAGPWPVGSEPDPAHLSAGVVARIQELVDRLTGDGLGRAVVVVHRGKLVAESYARGFPREMRHNGWSATKSVAGVLAGRLVHEGLLEPDQPVPIPEWASDERSAVTLRQLLAMASGLDCPAGVTAWARGDRHFRSTRGWTTCTARWPGSGCMLHPARGAPTRTAIRCFAPKS</sequence>
<evidence type="ECO:0000313" key="2">
    <source>
        <dbReference type="EMBL" id="MBB4685266.1"/>
    </source>
</evidence>
<accession>A0A840IS80</accession>
<dbReference type="PANTHER" id="PTHR43283:SF7">
    <property type="entry name" value="BETA-LACTAMASE-RELATED DOMAIN-CONTAINING PROTEIN"/>
    <property type="match status" value="1"/>
</dbReference>
<gene>
    <name evidence="2" type="ORF">BJY18_002751</name>
</gene>
<dbReference type="EMBL" id="JACHMG010000001">
    <property type="protein sequence ID" value="MBB4685266.1"/>
    <property type="molecule type" value="Genomic_DNA"/>
</dbReference>
<evidence type="ECO:0000313" key="3">
    <source>
        <dbReference type="Proteomes" id="UP000581769"/>
    </source>
</evidence>
<comment type="caution">
    <text evidence="2">The sequence shown here is derived from an EMBL/GenBank/DDBJ whole genome shotgun (WGS) entry which is preliminary data.</text>
</comment>